<organism evidence="2">
    <name type="scientific">Clastoptera arizonana</name>
    <name type="common">Arizona spittle bug</name>
    <dbReference type="NCBI Taxonomy" id="38151"/>
    <lineage>
        <taxon>Eukaryota</taxon>
        <taxon>Metazoa</taxon>
        <taxon>Ecdysozoa</taxon>
        <taxon>Arthropoda</taxon>
        <taxon>Hexapoda</taxon>
        <taxon>Insecta</taxon>
        <taxon>Pterygota</taxon>
        <taxon>Neoptera</taxon>
        <taxon>Paraneoptera</taxon>
        <taxon>Hemiptera</taxon>
        <taxon>Auchenorrhyncha</taxon>
        <taxon>Cercopoidea</taxon>
        <taxon>Clastopteridae</taxon>
        <taxon>Clastoptera</taxon>
    </lineage>
</organism>
<evidence type="ECO:0000256" key="1">
    <source>
        <dbReference type="ARBA" id="ARBA00022729"/>
    </source>
</evidence>
<evidence type="ECO:0008006" key="3">
    <source>
        <dbReference type="Google" id="ProtNLM"/>
    </source>
</evidence>
<keyword evidence="1" id="KW-0732">Signal</keyword>
<feature type="non-terminal residue" evidence="2">
    <location>
        <position position="1"/>
    </location>
</feature>
<name>A0A1B6C0K0_9HEMI</name>
<accession>A0A1B6C0K0</accession>
<dbReference type="PANTHER" id="PTHR21112:SF0">
    <property type="entry name" value="CHEMOSENSORY PROTEIN A 29A-RELATED"/>
    <property type="match status" value="1"/>
</dbReference>
<protein>
    <recommendedName>
        <fullName evidence="3">MD-2-related lipid-recognition domain-containing protein</fullName>
    </recommendedName>
</protein>
<dbReference type="AlphaFoldDB" id="A0A1B6C0K0"/>
<dbReference type="PANTHER" id="PTHR21112">
    <property type="entry name" value="CHEMOSENSORY PROTEIN A 29A-RELATED"/>
    <property type="match status" value="1"/>
</dbReference>
<evidence type="ECO:0000313" key="2">
    <source>
        <dbReference type="EMBL" id="JAS07037.1"/>
    </source>
</evidence>
<dbReference type="InterPro" id="IPR010512">
    <property type="entry name" value="DUF1091"/>
</dbReference>
<dbReference type="SUPFAM" id="SSF63707">
    <property type="entry name" value="Ganglioside M2 (gm2) activator"/>
    <property type="match status" value="1"/>
</dbReference>
<dbReference type="Gene3D" id="2.70.220.10">
    <property type="entry name" value="Ganglioside GM2 activator"/>
    <property type="match status" value="1"/>
</dbReference>
<dbReference type="InterPro" id="IPR036846">
    <property type="entry name" value="GM2-AP_sf"/>
</dbReference>
<proteinExistence type="predicted"/>
<dbReference type="EMBL" id="GEDC01030261">
    <property type="protein sequence ID" value="JAS07037.1"/>
    <property type="molecule type" value="Transcribed_RNA"/>
</dbReference>
<sequence>SLLLKMTQIILLFCTLGIFVAIEAGLIPPVSVPVLKKCYLIWSTGIQSCEDFQNTMIDTSNLIIDKKDKTTITMEGDLGIGRDTKKNLELKIDIFKNVNDQYEYLFNVHVENLCDHVSEKKKPWTPFMEQMRVVACPITKGMYTFKNATLDTAGFPLTEVHQGSYKAKAEILEDGVKVSCMLFLADIICE</sequence>
<dbReference type="Pfam" id="PF06477">
    <property type="entry name" value="DUF1091"/>
    <property type="match status" value="1"/>
</dbReference>
<gene>
    <name evidence="2" type="ORF">g.20621</name>
</gene>
<reference evidence="2" key="1">
    <citation type="submission" date="2015-12" db="EMBL/GenBank/DDBJ databases">
        <title>De novo transcriptome assembly of four potential Pierce s Disease insect vectors from Arizona vineyards.</title>
        <authorList>
            <person name="Tassone E.E."/>
        </authorList>
    </citation>
    <scope>NUCLEOTIDE SEQUENCE</scope>
</reference>